<reference evidence="3" key="1">
    <citation type="submission" date="2022-05" db="EMBL/GenBank/DDBJ databases">
        <title>Corynebacterium sp. TA-R-1 sp. nov., isolated from human feces.</title>
        <authorList>
            <person name="Shamsuzzaman M."/>
            <person name="Dahal R.H."/>
        </authorList>
    </citation>
    <scope>NUCLEOTIDE SEQUENCE</scope>
    <source>
        <strain evidence="3">TA-R-1</strain>
    </source>
</reference>
<accession>A0ABT1FYW3</accession>
<dbReference type="PANTHER" id="PTHR36933">
    <property type="entry name" value="SLL0788 PROTEIN"/>
    <property type="match status" value="1"/>
</dbReference>
<dbReference type="RefSeq" id="WP_253575780.1">
    <property type="nucleotide sequence ID" value="NZ_JAMFTQ010000001.1"/>
</dbReference>
<feature type="domain" description="DUF305" evidence="2">
    <location>
        <begin position="59"/>
        <end position="202"/>
    </location>
</feature>
<dbReference type="EMBL" id="JAMFTQ010000001">
    <property type="protein sequence ID" value="MCP1386952.1"/>
    <property type="molecule type" value="Genomic_DNA"/>
</dbReference>
<dbReference type="InterPro" id="IPR005183">
    <property type="entry name" value="DUF305_CopM-like"/>
</dbReference>
<evidence type="ECO:0000313" key="4">
    <source>
        <dbReference type="Proteomes" id="UP001204000"/>
    </source>
</evidence>
<gene>
    <name evidence="3" type="ORF">M5J20_01915</name>
</gene>
<dbReference type="Proteomes" id="UP001204000">
    <property type="component" value="Unassembled WGS sequence"/>
</dbReference>
<evidence type="ECO:0000313" key="3">
    <source>
        <dbReference type="EMBL" id="MCP1386952.1"/>
    </source>
</evidence>
<name>A0ABT1FYW3_9CORY</name>
<dbReference type="PANTHER" id="PTHR36933:SF1">
    <property type="entry name" value="SLL0788 PROTEIN"/>
    <property type="match status" value="1"/>
</dbReference>
<keyword evidence="1" id="KW-1133">Transmembrane helix</keyword>
<proteinExistence type="predicted"/>
<keyword evidence="1" id="KW-0812">Transmembrane</keyword>
<sequence length="207" mass="23265">MATGADSADDLAGVQRARQKPLWIIAAVVGAVALVLALLGPSIVRLGEGGTAASHNDTDVHFLGMMVPHHEQAIEMSDVLLASDVDDPQVRDLAQRIKDGQQRENDQMRAWADEWGIHEDMEMHSHHIANGMFYPEQLAEFRKLEGEELRTTFLEWMHYHHAHVILMTQGEMDNGAFAPLQDMAREMIDVQTAEMREMEQILGYTPK</sequence>
<dbReference type="Pfam" id="PF03713">
    <property type="entry name" value="DUF305"/>
    <property type="match status" value="1"/>
</dbReference>
<evidence type="ECO:0000256" key="1">
    <source>
        <dbReference type="SAM" id="Phobius"/>
    </source>
</evidence>
<keyword evidence="1" id="KW-0472">Membrane</keyword>
<feature type="transmembrane region" description="Helical" evidence="1">
    <location>
        <begin position="22"/>
        <end position="44"/>
    </location>
</feature>
<dbReference type="Gene3D" id="1.20.1260.10">
    <property type="match status" value="1"/>
</dbReference>
<comment type="caution">
    <text evidence="3">The sequence shown here is derived from an EMBL/GenBank/DDBJ whole genome shotgun (WGS) entry which is preliminary data.</text>
</comment>
<organism evidence="3 4">
    <name type="scientific">Corynebacterium stercoris</name>
    <dbReference type="NCBI Taxonomy" id="2943490"/>
    <lineage>
        <taxon>Bacteria</taxon>
        <taxon>Bacillati</taxon>
        <taxon>Actinomycetota</taxon>
        <taxon>Actinomycetes</taxon>
        <taxon>Mycobacteriales</taxon>
        <taxon>Corynebacteriaceae</taxon>
        <taxon>Corynebacterium</taxon>
    </lineage>
</organism>
<evidence type="ECO:0000259" key="2">
    <source>
        <dbReference type="Pfam" id="PF03713"/>
    </source>
</evidence>
<keyword evidence="4" id="KW-1185">Reference proteome</keyword>
<protein>
    <submittedName>
        <fullName evidence="3">DUF305 domain-containing protein</fullName>
    </submittedName>
</protein>
<dbReference type="InterPro" id="IPR012347">
    <property type="entry name" value="Ferritin-like"/>
</dbReference>